<comment type="catalytic activity">
    <reaction evidence="12 13">
        <text>Endonucleolytic cleavage at a junction such as a reciprocal single-stranded crossover between two homologous DNA duplexes (Holliday junction).</text>
        <dbReference type="EC" id="3.1.21.10"/>
    </reaction>
</comment>
<keyword evidence="6 13" id="KW-0227">DNA damage</keyword>
<comment type="subunit">
    <text evidence="13">Homodimer which binds Holliday junction (HJ) DNA. The HJ becomes 2-fold symmetrical on binding to RuvC with unstacked arms; it has a different conformation from HJ DNA in complex with RuvA. In the full resolvosome a probable DNA-RuvA(4)-RuvB(12)-RuvC(2) complex forms which resolves the HJ.</text>
</comment>
<dbReference type="GO" id="GO:0006281">
    <property type="term" value="P:DNA repair"/>
    <property type="evidence" value="ECO:0007669"/>
    <property type="project" value="UniProtKB-UniRule"/>
</dbReference>
<evidence type="ECO:0000256" key="3">
    <source>
        <dbReference type="ARBA" id="ARBA00022722"/>
    </source>
</evidence>
<evidence type="ECO:0000256" key="12">
    <source>
        <dbReference type="ARBA" id="ARBA00029354"/>
    </source>
</evidence>
<dbReference type="AlphaFoldDB" id="A0A1G2P6X5"/>
<dbReference type="Gene3D" id="3.30.420.10">
    <property type="entry name" value="Ribonuclease H-like superfamily/Ribonuclease H"/>
    <property type="match status" value="1"/>
</dbReference>
<evidence type="ECO:0000256" key="14">
    <source>
        <dbReference type="NCBIfam" id="TIGR00228"/>
    </source>
</evidence>
<protein>
    <recommendedName>
        <fullName evidence="13 14">Crossover junction endodeoxyribonuclease RuvC</fullName>
        <ecNumber evidence="13 14">3.1.21.10</ecNumber>
    </recommendedName>
    <alternativeName>
        <fullName evidence="13">Holliday junction nuclease RuvC</fullName>
    </alternativeName>
    <alternativeName>
        <fullName evidence="13">Holliday junction resolvase RuvC</fullName>
    </alternativeName>
</protein>
<evidence type="ECO:0000256" key="7">
    <source>
        <dbReference type="ARBA" id="ARBA00022801"/>
    </source>
</evidence>
<organism evidence="15 16">
    <name type="scientific">Candidatus Taylorbacteria bacterium RIFCSPLOWO2_12_FULL_44_15c</name>
    <dbReference type="NCBI Taxonomy" id="1802333"/>
    <lineage>
        <taxon>Bacteria</taxon>
        <taxon>Candidatus Tayloriibacteriota</taxon>
    </lineage>
</organism>
<evidence type="ECO:0000256" key="11">
    <source>
        <dbReference type="ARBA" id="ARBA00023204"/>
    </source>
</evidence>
<evidence type="ECO:0000256" key="5">
    <source>
        <dbReference type="ARBA" id="ARBA00022759"/>
    </source>
</evidence>
<dbReference type="Pfam" id="PF02075">
    <property type="entry name" value="RuvC"/>
    <property type="match status" value="1"/>
</dbReference>
<comment type="similarity">
    <text evidence="1 13">Belongs to the RuvC family.</text>
</comment>
<evidence type="ECO:0000256" key="6">
    <source>
        <dbReference type="ARBA" id="ARBA00022763"/>
    </source>
</evidence>
<dbReference type="CDD" id="cd16962">
    <property type="entry name" value="RuvC"/>
    <property type="match status" value="1"/>
</dbReference>
<dbReference type="EC" id="3.1.21.10" evidence="13 14"/>
<dbReference type="STRING" id="1802333.A3G03_00490"/>
<dbReference type="EMBL" id="MHSL01000011">
    <property type="protein sequence ID" value="OHA44023.1"/>
    <property type="molecule type" value="Genomic_DNA"/>
</dbReference>
<evidence type="ECO:0000256" key="8">
    <source>
        <dbReference type="ARBA" id="ARBA00022842"/>
    </source>
</evidence>
<dbReference type="NCBIfam" id="TIGR00228">
    <property type="entry name" value="ruvC"/>
    <property type="match status" value="1"/>
</dbReference>
<dbReference type="FunFam" id="3.30.420.10:FF:000002">
    <property type="entry name" value="Crossover junction endodeoxyribonuclease RuvC"/>
    <property type="match status" value="1"/>
</dbReference>
<comment type="caution">
    <text evidence="15">The sequence shown here is derived from an EMBL/GenBank/DDBJ whole genome shotgun (WGS) entry which is preliminary data.</text>
</comment>
<keyword evidence="9 13" id="KW-0238">DNA-binding</keyword>
<feature type="active site" evidence="13">
    <location>
        <position position="66"/>
    </location>
</feature>
<dbReference type="InterPro" id="IPR036397">
    <property type="entry name" value="RNaseH_sf"/>
</dbReference>
<dbReference type="GO" id="GO:0048476">
    <property type="term" value="C:Holliday junction resolvase complex"/>
    <property type="evidence" value="ECO:0007669"/>
    <property type="project" value="UniProtKB-UniRule"/>
</dbReference>
<keyword evidence="11 13" id="KW-0234">DNA repair</keyword>
<evidence type="ECO:0000256" key="9">
    <source>
        <dbReference type="ARBA" id="ARBA00023125"/>
    </source>
</evidence>
<dbReference type="GO" id="GO:0003677">
    <property type="term" value="F:DNA binding"/>
    <property type="evidence" value="ECO:0007669"/>
    <property type="project" value="UniProtKB-KW"/>
</dbReference>
<feature type="binding site" evidence="13">
    <location>
        <position position="147"/>
    </location>
    <ligand>
        <name>Mg(2+)</name>
        <dbReference type="ChEBI" id="CHEBI:18420"/>
        <label>1</label>
    </ligand>
</feature>
<gene>
    <name evidence="13" type="primary">ruvC</name>
    <name evidence="15" type="ORF">A3G03_00490</name>
</gene>
<evidence type="ECO:0000256" key="13">
    <source>
        <dbReference type="HAMAP-Rule" id="MF_00034"/>
    </source>
</evidence>
<proteinExistence type="inferred from homology"/>
<accession>A0A1G2P6X5</accession>
<comment type="cofactor">
    <cofactor evidence="13">
        <name>Mg(2+)</name>
        <dbReference type="ChEBI" id="CHEBI:18420"/>
    </cofactor>
    <text evidence="13">Binds 2 Mg(2+) ion per subunit.</text>
</comment>
<keyword evidence="10 13" id="KW-0233">DNA recombination</keyword>
<dbReference type="GO" id="GO:0005737">
    <property type="term" value="C:cytoplasm"/>
    <property type="evidence" value="ECO:0007669"/>
    <property type="project" value="UniProtKB-SubCell"/>
</dbReference>
<evidence type="ECO:0000256" key="10">
    <source>
        <dbReference type="ARBA" id="ARBA00023172"/>
    </source>
</evidence>
<sequence>MRIIAIDPGYERLGIAILEDAARPLVVFSCCFKTLATWPHQERLAAISKKIDGVIKKWQPTELAIEKLFFNVNQKTALKVAEARGVILNAGAEAGLVVAEYTPLQVKIAVTGYGRGDKKQVIDMVSKLAEFNKKQKKRGDKKMFSDDEMDAVAIGLTHLACRKSFSIK</sequence>
<keyword evidence="7 13" id="KW-0378">Hydrolase</keyword>
<keyword evidence="4 13" id="KW-0479">Metal-binding</keyword>
<comment type="function">
    <text evidence="13">The RuvA-RuvB-RuvC complex processes Holliday junction (HJ) DNA during genetic recombination and DNA repair. Endonuclease that resolves HJ intermediates. Cleaves cruciform DNA by making single-stranded nicks across the HJ at symmetrical positions within the homologous arms, yielding a 5'-phosphate and a 3'-hydroxyl group; requires a central core of homology in the junction. The consensus cleavage sequence is 5'-(A/T)TT(C/G)-3'. Cleavage occurs on the 3'-side of the TT dinucleotide at the point of strand exchange. HJ branch migration catalyzed by RuvA-RuvB allows RuvC to scan DNA until it finds its consensus sequence, where it cleaves and resolves the cruciform DNA.</text>
</comment>
<dbReference type="PRINTS" id="PR00696">
    <property type="entry name" value="RSOLVASERUVC"/>
</dbReference>
<dbReference type="GO" id="GO:0000287">
    <property type="term" value="F:magnesium ion binding"/>
    <property type="evidence" value="ECO:0007669"/>
    <property type="project" value="UniProtKB-UniRule"/>
</dbReference>
<keyword evidence="5 13" id="KW-0255">Endonuclease</keyword>
<dbReference type="GO" id="GO:0008821">
    <property type="term" value="F:crossover junction DNA endonuclease activity"/>
    <property type="evidence" value="ECO:0007669"/>
    <property type="project" value="UniProtKB-UniRule"/>
</dbReference>
<evidence type="ECO:0000313" key="15">
    <source>
        <dbReference type="EMBL" id="OHA44023.1"/>
    </source>
</evidence>
<evidence type="ECO:0000256" key="1">
    <source>
        <dbReference type="ARBA" id="ARBA00009518"/>
    </source>
</evidence>
<dbReference type="HAMAP" id="MF_00034">
    <property type="entry name" value="RuvC"/>
    <property type="match status" value="1"/>
</dbReference>
<feature type="binding site" evidence="13">
    <location>
        <position position="7"/>
    </location>
    <ligand>
        <name>Mg(2+)</name>
        <dbReference type="ChEBI" id="CHEBI:18420"/>
        <label>1</label>
    </ligand>
</feature>
<dbReference type="InterPro" id="IPR012337">
    <property type="entry name" value="RNaseH-like_sf"/>
</dbReference>
<dbReference type="InterPro" id="IPR002176">
    <property type="entry name" value="X-over_junc_endoDNase_RuvC"/>
</dbReference>
<keyword evidence="2 13" id="KW-0963">Cytoplasm</keyword>
<dbReference type="GO" id="GO:0006310">
    <property type="term" value="P:DNA recombination"/>
    <property type="evidence" value="ECO:0007669"/>
    <property type="project" value="UniProtKB-UniRule"/>
</dbReference>
<evidence type="ECO:0000256" key="2">
    <source>
        <dbReference type="ARBA" id="ARBA00022490"/>
    </source>
</evidence>
<keyword evidence="3 13" id="KW-0540">Nuclease</keyword>
<evidence type="ECO:0000313" key="16">
    <source>
        <dbReference type="Proteomes" id="UP000176355"/>
    </source>
</evidence>
<reference evidence="15 16" key="1">
    <citation type="journal article" date="2016" name="Nat. Commun.">
        <title>Thousands of microbial genomes shed light on interconnected biogeochemical processes in an aquifer system.</title>
        <authorList>
            <person name="Anantharaman K."/>
            <person name="Brown C.T."/>
            <person name="Hug L.A."/>
            <person name="Sharon I."/>
            <person name="Castelle C.J."/>
            <person name="Probst A.J."/>
            <person name="Thomas B.C."/>
            <person name="Singh A."/>
            <person name="Wilkins M.J."/>
            <person name="Karaoz U."/>
            <person name="Brodie E.L."/>
            <person name="Williams K.H."/>
            <person name="Hubbard S.S."/>
            <person name="Banfield J.F."/>
        </authorList>
    </citation>
    <scope>NUCLEOTIDE SEQUENCE [LARGE SCALE GENOMIC DNA]</scope>
</reference>
<dbReference type="PANTHER" id="PTHR30194">
    <property type="entry name" value="CROSSOVER JUNCTION ENDODEOXYRIBONUCLEASE RUVC"/>
    <property type="match status" value="1"/>
</dbReference>
<dbReference type="Proteomes" id="UP000176355">
    <property type="component" value="Unassembled WGS sequence"/>
</dbReference>
<feature type="active site" evidence="13">
    <location>
        <position position="7"/>
    </location>
</feature>
<keyword evidence="8 13" id="KW-0460">Magnesium</keyword>
<dbReference type="PANTHER" id="PTHR30194:SF3">
    <property type="entry name" value="CROSSOVER JUNCTION ENDODEOXYRIBONUCLEASE RUVC"/>
    <property type="match status" value="1"/>
</dbReference>
<dbReference type="SUPFAM" id="SSF53098">
    <property type="entry name" value="Ribonuclease H-like"/>
    <property type="match status" value="1"/>
</dbReference>
<evidence type="ECO:0000256" key="4">
    <source>
        <dbReference type="ARBA" id="ARBA00022723"/>
    </source>
</evidence>
<feature type="active site" evidence="13">
    <location>
        <position position="147"/>
    </location>
</feature>
<feature type="binding site" evidence="13">
    <location>
        <position position="66"/>
    </location>
    <ligand>
        <name>Mg(2+)</name>
        <dbReference type="ChEBI" id="CHEBI:18420"/>
        <label>2</label>
    </ligand>
</feature>
<name>A0A1G2P6X5_9BACT</name>
<comment type="subcellular location">
    <subcellularLocation>
        <location evidence="13">Cytoplasm</location>
    </subcellularLocation>
</comment>